<keyword evidence="11" id="KW-1185">Reference proteome</keyword>
<evidence type="ECO:0000256" key="2">
    <source>
        <dbReference type="ARBA" id="ARBA00022737"/>
    </source>
</evidence>
<evidence type="ECO:0000259" key="7">
    <source>
        <dbReference type="PROSITE" id="PS50001"/>
    </source>
</evidence>
<accession>A0A818ZV77</accession>
<evidence type="ECO:0000256" key="6">
    <source>
        <dbReference type="SAM" id="MobiDB-lite"/>
    </source>
</evidence>
<dbReference type="SUPFAM" id="SSF55550">
    <property type="entry name" value="SH2 domain"/>
    <property type="match status" value="1"/>
</dbReference>
<dbReference type="GO" id="GO:0003723">
    <property type="term" value="F:RNA binding"/>
    <property type="evidence" value="ECO:0007669"/>
    <property type="project" value="UniProtKB-KW"/>
</dbReference>
<sequence length="570" mass="65483">MMNGSYDISKFVVRLRGLPWNTSQSEVIKFLGGCKIRRLQFVTNDQGRSTGECFVILETKEDVDLAKSFDKNMLGTRYIEIFESNHDAMSDMLRKYNSDYNANDPSNPENNLSSNDNWQEPAVRLRGLPYHATKSDISKFFDGTQRFEENDYFLCIFGIQPPCRTRHSSEWYTHLLEQTGRRGFRRFCEHGQCPTSFGIQPHEYGASVRYIEVFKSTYAEARASILNDTQMMVRQKTGGSAQRQGSDTDNTGNNNNNSSNMNQYSNIPPASNNYNIDTRNRNNYPMVHNESGPVKRSLCASFTMKLRGVPFDAIEQDIYDFFNPIMPIRVEQENAVRIKASTWYVEFGSREEANEAMTYDRKYMGSQYIELLPLYDDSTRSKRNHRLNGMNDAIGKKPTTDSSLVVPDFNAADEDSWLFEDFTRDDAINTLQTQLDGTFLVRPSGTIKGDLVLCVKEGSKVSHYIINVTQEPSSAIYKIGDKTFSSMKELLTFYKQRLLDTSPLVRIHPKLRVRTKYKFDGKDEEDLPFQKGQILMIIKKVEPLWWLARNSAGDKGMIPANYVDYIQDEV</sequence>
<evidence type="ECO:0000256" key="3">
    <source>
        <dbReference type="ARBA" id="ARBA00022884"/>
    </source>
</evidence>
<feature type="region of interest" description="Disordered" evidence="6">
    <location>
        <begin position="234"/>
        <end position="280"/>
    </location>
</feature>
<dbReference type="InterPro" id="IPR036860">
    <property type="entry name" value="SH2_dom_sf"/>
</dbReference>
<proteinExistence type="predicted"/>
<feature type="compositionally biased region" description="Low complexity" evidence="6">
    <location>
        <begin position="244"/>
        <end position="280"/>
    </location>
</feature>
<dbReference type="SUPFAM" id="SSF50044">
    <property type="entry name" value="SH3-domain"/>
    <property type="match status" value="1"/>
</dbReference>
<dbReference type="PANTHER" id="PTHR13976">
    <property type="entry name" value="HETEROGENEOUS NUCLEAR RIBONUCLEOPROTEIN-RELATED"/>
    <property type="match status" value="1"/>
</dbReference>
<evidence type="ECO:0000256" key="4">
    <source>
        <dbReference type="PROSITE-ProRule" id="PRU00191"/>
    </source>
</evidence>
<dbReference type="InterPro" id="IPR012677">
    <property type="entry name" value="Nucleotide-bd_a/b_plait_sf"/>
</dbReference>
<evidence type="ECO:0000313" key="11">
    <source>
        <dbReference type="Proteomes" id="UP000663866"/>
    </source>
</evidence>
<organism evidence="10 11">
    <name type="scientific">Rotaria magnacalcarata</name>
    <dbReference type="NCBI Taxonomy" id="392030"/>
    <lineage>
        <taxon>Eukaryota</taxon>
        <taxon>Metazoa</taxon>
        <taxon>Spiralia</taxon>
        <taxon>Gnathifera</taxon>
        <taxon>Rotifera</taxon>
        <taxon>Eurotatoria</taxon>
        <taxon>Bdelloidea</taxon>
        <taxon>Philodinida</taxon>
        <taxon>Philodinidae</taxon>
        <taxon>Rotaria</taxon>
    </lineage>
</organism>
<feature type="compositionally biased region" description="Polar residues" evidence="6">
    <location>
        <begin position="234"/>
        <end position="243"/>
    </location>
</feature>
<name>A0A818ZV77_9BILA</name>
<reference evidence="10" key="1">
    <citation type="submission" date="2021-02" db="EMBL/GenBank/DDBJ databases">
        <authorList>
            <person name="Nowell W R."/>
        </authorList>
    </citation>
    <scope>NUCLEOTIDE SEQUENCE</scope>
</reference>
<keyword evidence="1 5" id="KW-0728">SH3 domain</keyword>
<dbReference type="Gene3D" id="3.30.505.10">
    <property type="entry name" value="SH2 domain"/>
    <property type="match status" value="1"/>
</dbReference>
<dbReference type="InterPro" id="IPR001452">
    <property type="entry name" value="SH3_domain"/>
</dbReference>
<keyword evidence="4" id="KW-0727">SH2 domain</keyword>
<dbReference type="Proteomes" id="UP000663866">
    <property type="component" value="Unassembled WGS sequence"/>
</dbReference>
<dbReference type="EMBL" id="CAJOBF010000186">
    <property type="protein sequence ID" value="CAF3768663.1"/>
    <property type="molecule type" value="Genomic_DNA"/>
</dbReference>
<dbReference type="SMART" id="SM00360">
    <property type="entry name" value="RRM"/>
    <property type="match status" value="2"/>
</dbReference>
<feature type="domain" description="SH2" evidence="7">
    <location>
        <begin position="417"/>
        <end position="510"/>
    </location>
</feature>
<dbReference type="Proteomes" id="UP000663842">
    <property type="component" value="Unassembled WGS sequence"/>
</dbReference>
<dbReference type="PRINTS" id="PR00401">
    <property type="entry name" value="SH2DOMAIN"/>
</dbReference>
<evidence type="ECO:0000313" key="9">
    <source>
        <dbReference type="EMBL" id="CAF3768663.1"/>
    </source>
</evidence>
<dbReference type="InterPro" id="IPR000980">
    <property type="entry name" value="SH2"/>
</dbReference>
<keyword evidence="3" id="KW-0694">RNA-binding</keyword>
<feature type="domain" description="SH3" evidence="8">
    <location>
        <begin position="508"/>
        <end position="568"/>
    </location>
</feature>
<dbReference type="PROSITE" id="PS50002">
    <property type="entry name" value="SH3"/>
    <property type="match status" value="1"/>
</dbReference>
<dbReference type="Gene3D" id="2.30.30.40">
    <property type="entry name" value="SH3 Domains"/>
    <property type="match status" value="1"/>
</dbReference>
<comment type="caution">
    <text evidence="10">The sequence shown here is derived from an EMBL/GenBank/DDBJ whole genome shotgun (WGS) entry which is preliminary data.</text>
</comment>
<dbReference type="PROSITE" id="PS50001">
    <property type="entry name" value="SH2"/>
    <property type="match status" value="1"/>
</dbReference>
<dbReference type="Gene3D" id="3.30.70.330">
    <property type="match status" value="2"/>
</dbReference>
<evidence type="ECO:0000256" key="5">
    <source>
        <dbReference type="PROSITE-ProRule" id="PRU00192"/>
    </source>
</evidence>
<dbReference type="Pfam" id="PF00017">
    <property type="entry name" value="SH2"/>
    <property type="match status" value="1"/>
</dbReference>
<dbReference type="SMART" id="SM00326">
    <property type="entry name" value="SH3"/>
    <property type="match status" value="1"/>
</dbReference>
<dbReference type="InterPro" id="IPR000504">
    <property type="entry name" value="RRM_dom"/>
</dbReference>
<evidence type="ECO:0000259" key="8">
    <source>
        <dbReference type="PROSITE" id="PS50002"/>
    </source>
</evidence>
<dbReference type="EMBL" id="CAJOBG010000166">
    <property type="protein sequence ID" value="CAF3770381.1"/>
    <property type="molecule type" value="Genomic_DNA"/>
</dbReference>
<protein>
    <submittedName>
        <fullName evidence="10">Uncharacterized protein</fullName>
    </submittedName>
</protein>
<dbReference type="CDD" id="cd12254">
    <property type="entry name" value="RRM_hnRNPH_ESRPs_RBM12_like"/>
    <property type="match status" value="1"/>
</dbReference>
<dbReference type="InterPro" id="IPR035979">
    <property type="entry name" value="RBD_domain_sf"/>
</dbReference>
<dbReference type="InterPro" id="IPR036028">
    <property type="entry name" value="SH3-like_dom_sf"/>
</dbReference>
<gene>
    <name evidence="10" type="ORF">OVN521_LOCUS2203</name>
    <name evidence="9" type="ORF">UXM345_LOCUS2993</name>
</gene>
<evidence type="ECO:0000313" key="10">
    <source>
        <dbReference type="EMBL" id="CAF3770381.1"/>
    </source>
</evidence>
<evidence type="ECO:0000256" key="1">
    <source>
        <dbReference type="ARBA" id="ARBA00022443"/>
    </source>
</evidence>
<dbReference type="SUPFAM" id="SSF54928">
    <property type="entry name" value="RNA-binding domain, RBD"/>
    <property type="match status" value="2"/>
</dbReference>
<keyword evidence="2" id="KW-0677">Repeat</keyword>
<dbReference type="InterPro" id="IPR050666">
    <property type="entry name" value="ESRP"/>
</dbReference>
<dbReference type="Pfam" id="PF00018">
    <property type="entry name" value="SH3_1"/>
    <property type="match status" value="1"/>
</dbReference>
<dbReference type="Pfam" id="PF00076">
    <property type="entry name" value="RRM_1"/>
    <property type="match status" value="1"/>
</dbReference>
<dbReference type="AlphaFoldDB" id="A0A818ZV77"/>
<dbReference type="SMART" id="SM00252">
    <property type="entry name" value="SH2"/>
    <property type="match status" value="1"/>
</dbReference>